<evidence type="ECO:0000256" key="1">
    <source>
        <dbReference type="SAM" id="MobiDB-lite"/>
    </source>
</evidence>
<evidence type="ECO:0000313" key="4">
    <source>
        <dbReference type="EMBL" id="JAD64140.1"/>
    </source>
</evidence>
<dbReference type="InterPro" id="IPR007658">
    <property type="entry name" value="DUF594"/>
</dbReference>
<feature type="compositionally biased region" description="Polar residues" evidence="1">
    <location>
        <begin position="617"/>
        <end position="637"/>
    </location>
</feature>
<dbReference type="PANTHER" id="PTHR31325">
    <property type="entry name" value="OS01G0798800 PROTEIN-RELATED"/>
    <property type="match status" value="1"/>
</dbReference>
<protein>
    <recommendedName>
        <fullName evidence="3">DUF4220 domain-containing protein</fullName>
    </recommendedName>
</protein>
<keyword evidence="2" id="KW-0472">Membrane</keyword>
<feature type="transmembrane region" description="Helical" evidence="2">
    <location>
        <begin position="298"/>
        <end position="318"/>
    </location>
</feature>
<reference evidence="4" key="2">
    <citation type="journal article" date="2015" name="Data Brief">
        <title>Shoot transcriptome of the giant reed, Arundo donax.</title>
        <authorList>
            <person name="Barrero R.A."/>
            <person name="Guerrero F.D."/>
            <person name="Moolhuijzen P."/>
            <person name="Goolsby J.A."/>
            <person name="Tidwell J."/>
            <person name="Bellgard S.E."/>
            <person name="Bellgard M.I."/>
        </authorList>
    </citation>
    <scope>NUCLEOTIDE SEQUENCE</scope>
    <source>
        <tissue evidence="4">Shoot tissue taken approximately 20 cm above the soil surface</tissue>
    </source>
</reference>
<dbReference type="Pfam" id="PF13968">
    <property type="entry name" value="DUF4220"/>
    <property type="match status" value="1"/>
</dbReference>
<evidence type="ECO:0000259" key="3">
    <source>
        <dbReference type="Pfam" id="PF13968"/>
    </source>
</evidence>
<evidence type="ECO:0000256" key="2">
    <source>
        <dbReference type="SAM" id="Phobius"/>
    </source>
</evidence>
<feature type="domain" description="DUF4220" evidence="3">
    <location>
        <begin position="3"/>
        <end position="410"/>
    </location>
</feature>
<keyword evidence="2" id="KW-0812">Transmembrane</keyword>
<name>A0A0A9BSM1_ARUDO</name>
<reference evidence="4" key="1">
    <citation type="submission" date="2014-09" db="EMBL/GenBank/DDBJ databases">
        <authorList>
            <person name="Magalhaes I.L.F."/>
            <person name="Oliveira U."/>
            <person name="Santos F.R."/>
            <person name="Vidigal T.H.D.A."/>
            <person name="Brescovit A.D."/>
            <person name="Santos A.J."/>
        </authorList>
    </citation>
    <scope>NUCLEOTIDE SEQUENCE</scope>
    <source>
        <tissue evidence="4">Shoot tissue taken approximately 20 cm above the soil surface</tissue>
    </source>
</reference>
<dbReference type="EMBL" id="GBRH01233755">
    <property type="protein sequence ID" value="JAD64140.1"/>
    <property type="molecule type" value="Transcribed_RNA"/>
</dbReference>
<proteinExistence type="predicted"/>
<feature type="region of interest" description="Disordered" evidence="1">
    <location>
        <begin position="617"/>
        <end position="664"/>
    </location>
</feature>
<organism evidence="4">
    <name type="scientific">Arundo donax</name>
    <name type="common">Giant reed</name>
    <name type="synonym">Donax arundinaceus</name>
    <dbReference type="NCBI Taxonomy" id="35708"/>
    <lineage>
        <taxon>Eukaryota</taxon>
        <taxon>Viridiplantae</taxon>
        <taxon>Streptophyta</taxon>
        <taxon>Embryophyta</taxon>
        <taxon>Tracheophyta</taxon>
        <taxon>Spermatophyta</taxon>
        <taxon>Magnoliopsida</taxon>
        <taxon>Liliopsida</taxon>
        <taxon>Poales</taxon>
        <taxon>Poaceae</taxon>
        <taxon>PACMAD clade</taxon>
        <taxon>Arundinoideae</taxon>
        <taxon>Arundineae</taxon>
        <taxon>Arundo</taxon>
    </lineage>
</organism>
<dbReference type="InterPro" id="IPR025315">
    <property type="entry name" value="DUF4220"/>
</dbReference>
<accession>A0A0A9BSM1</accession>
<keyword evidence="2" id="KW-1133">Transmembrane helix</keyword>
<feature type="transmembrane region" description="Helical" evidence="2">
    <location>
        <begin position="338"/>
        <end position="360"/>
    </location>
</feature>
<dbReference type="AlphaFoldDB" id="A0A0A9BSM1"/>
<sequence>MLDVAAYSLLHFTLGLMQRPSLTNSYYHVWAVLLVTLRYSVKHGRPAGIALRQTPLVDLMSSFWAANILRSQIKLMLKIPVWLLWSINSARIIHGFVSSEHATASHKDNVRLVAEYMRREHRPSVATDPATMKGYRYLVLGEAKQKKEARPPHYGLELKPTHREKLITLEKIWEWERGDDGSTQGRRVSALLKDRNGMLRDLCLSFALYKLLRRRFYNLPIYETKLDKTKQLIFDGILADENARSTYNTYLESEEASRGKSGLGRDKRVFRITKAELSFLNDFFYSRHALIFANGFPFFRLFLSTLVVGAISYMAVAIHQYSKIAKQNELGKVRHGVVFTWVLLSLLGAKEIIEIAGYVFSDWTKVLLVCNYVQQPWWLRARVMEMVVRLLCRYSLVKRWHGRIGQYNLVFGLDHQRHRFASIDLPQQVQEAVLLSLRNLRNPSQQSYLDSALSAVPPAAHEKVHAKVNAVEGDVHRVLLWHIATCYCELHLAETRSIGVRRPWWVKVPRWVMIPLLWVMMPIVEYFRTRSTGVWTAPFVDQSGLEQMERKHYITAISLSQYCAHVLRLNPPLIPGNEILTKAVLDQVIVETHNALRRCYSISDTFARLQGMIQGQNNDQGKITNNQGMTQEQSGNGNKEDEASNNQGTAEGQRGKTKRDNGGAAQNTLLKMGSQLGQDLIDAADGNNEALWAFLAKHWAGYVLHLAQSTRASHHKLYLSTGGELMTHLWALLSHAGLMGAVAHGEMGTGATPIQEDQPQVLDLHPTS</sequence>
<feature type="region of interest" description="Disordered" evidence="1">
    <location>
        <begin position="749"/>
        <end position="768"/>
    </location>
</feature>
<dbReference type="Pfam" id="PF04578">
    <property type="entry name" value="DUF594"/>
    <property type="match status" value="1"/>
</dbReference>